<sequence length="54" mass="6059">DFSLVEPVLALRSSIQETLISSETDQDRRNYLISAYSSHLMELCKLARSAGNTQ</sequence>
<reference evidence="1 2" key="1">
    <citation type="submission" date="2024-05" db="EMBL/GenBank/DDBJ databases">
        <title>Genome sequencing and assembly of Indian major carp, Cirrhinus mrigala (Hamilton, 1822).</title>
        <authorList>
            <person name="Mohindra V."/>
            <person name="Chowdhury L.M."/>
            <person name="Lal K."/>
            <person name="Jena J.K."/>
        </authorList>
    </citation>
    <scope>NUCLEOTIDE SEQUENCE [LARGE SCALE GENOMIC DNA]</scope>
    <source>
        <strain evidence="1">CM1030</strain>
        <tissue evidence="1">Blood</tissue>
    </source>
</reference>
<dbReference type="EMBL" id="JAMKFB020000015">
    <property type="protein sequence ID" value="KAL0173764.1"/>
    <property type="molecule type" value="Genomic_DNA"/>
</dbReference>
<name>A0ABD0PI66_CIRMR</name>
<keyword evidence="2" id="KW-1185">Reference proteome</keyword>
<feature type="non-terminal residue" evidence="1">
    <location>
        <position position="1"/>
    </location>
</feature>
<gene>
    <name evidence="1" type="ORF">M9458_029732</name>
</gene>
<dbReference type="AlphaFoldDB" id="A0ABD0PI66"/>
<proteinExistence type="predicted"/>
<protein>
    <submittedName>
        <fullName evidence="1">Uncharacterized protein</fullName>
    </submittedName>
</protein>
<dbReference type="Proteomes" id="UP001529510">
    <property type="component" value="Unassembled WGS sequence"/>
</dbReference>
<accession>A0ABD0PI66</accession>
<evidence type="ECO:0000313" key="1">
    <source>
        <dbReference type="EMBL" id="KAL0173764.1"/>
    </source>
</evidence>
<organism evidence="1 2">
    <name type="scientific">Cirrhinus mrigala</name>
    <name type="common">Mrigala</name>
    <dbReference type="NCBI Taxonomy" id="683832"/>
    <lineage>
        <taxon>Eukaryota</taxon>
        <taxon>Metazoa</taxon>
        <taxon>Chordata</taxon>
        <taxon>Craniata</taxon>
        <taxon>Vertebrata</taxon>
        <taxon>Euteleostomi</taxon>
        <taxon>Actinopterygii</taxon>
        <taxon>Neopterygii</taxon>
        <taxon>Teleostei</taxon>
        <taxon>Ostariophysi</taxon>
        <taxon>Cypriniformes</taxon>
        <taxon>Cyprinidae</taxon>
        <taxon>Labeoninae</taxon>
        <taxon>Labeonini</taxon>
        <taxon>Cirrhinus</taxon>
    </lineage>
</organism>
<evidence type="ECO:0000313" key="2">
    <source>
        <dbReference type="Proteomes" id="UP001529510"/>
    </source>
</evidence>
<feature type="non-terminal residue" evidence="1">
    <location>
        <position position="54"/>
    </location>
</feature>
<comment type="caution">
    <text evidence="1">The sequence shown here is derived from an EMBL/GenBank/DDBJ whole genome shotgun (WGS) entry which is preliminary data.</text>
</comment>